<keyword evidence="8" id="KW-0675">Receptor</keyword>
<comment type="subcellular location">
    <subcellularLocation>
        <location evidence="1 10">Cell outer membrane</location>
        <topology evidence="1 10">Multi-pass membrane protein</topology>
    </subcellularLocation>
</comment>
<feature type="domain" description="TonB-dependent receptor plug" evidence="14">
    <location>
        <begin position="74"/>
        <end position="187"/>
    </location>
</feature>
<dbReference type="OrthoDB" id="9760494at2"/>
<comment type="similarity">
    <text evidence="2 10 11">Belongs to the TonB-dependent receptor family.</text>
</comment>
<reference evidence="16" key="1">
    <citation type="submission" date="2016-10" db="EMBL/GenBank/DDBJ databases">
        <authorList>
            <person name="Varghese N."/>
            <person name="Submissions S."/>
        </authorList>
    </citation>
    <scope>NUCLEOTIDE SEQUENCE [LARGE SCALE GENOMIC DNA]</scope>
    <source>
        <strain evidence="16">LMG 26416</strain>
    </source>
</reference>
<dbReference type="Proteomes" id="UP000199120">
    <property type="component" value="Unassembled WGS sequence"/>
</dbReference>
<evidence type="ECO:0000313" key="16">
    <source>
        <dbReference type="Proteomes" id="UP000199120"/>
    </source>
</evidence>
<dbReference type="InterPro" id="IPR036942">
    <property type="entry name" value="Beta-barrel_TonB_sf"/>
</dbReference>
<dbReference type="Gene3D" id="2.170.130.10">
    <property type="entry name" value="TonB-dependent receptor, plug domain"/>
    <property type="match status" value="1"/>
</dbReference>
<dbReference type="CDD" id="cd01347">
    <property type="entry name" value="ligand_gated_channel"/>
    <property type="match status" value="1"/>
</dbReference>
<accession>A0A1H7G619</accession>
<keyword evidence="5 10" id="KW-0812">Transmembrane</keyword>
<dbReference type="NCBIfam" id="TIGR01783">
    <property type="entry name" value="TonB-siderophor"/>
    <property type="match status" value="1"/>
</dbReference>
<evidence type="ECO:0000256" key="11">
    <source>
        <dbReference type="RuleBase" id="RU003357"/>
    </source>
</evidence>
<organism evidence="15 16">
    <name type="scientific">Paraburkholderia caballeronis</name>
    <dbReference type="NCBI Taxonomy" id="416943"/>
    <lineage>
        <taxon>Bacteria</taxon>
        <taxon>Pseudomonadati</taxon>
        <taxon>Pseudomonadota</taxon>
        <taxon>Betaproteobacteria</taxon>
        <taxon>Burkholderiales</taxon>
        <taxon>Burkholderiaceae</taxon>
        <taxon>Paraburkholderia</taxon>
    </lineage>
</organism>
<evidence type="ECO:0000256" key="6">
    <source>
        <dbReference type="ARBA" id="ARBA00023077"/>
    </source>
</evidence>
<dbReference type="AlphaFoldDB" id="A0A1H7G619"/>
<evidence type="ECO:0000259" key="13">
    <source>
        <dbReference type="Pfam" id="PF00593"/>
    </source>
</evidence>
<dbReference type="EMBL" id="FOAJ01000001">
    <property type="protein sequence ID" value="SEK33578.1"/>
    <property type="molecule type" value="Genomic_DNA"/>
</dbReference>
<dbReference type="Gene3D" id="2.40.170.20">
    <property type="entry name" value="TonB-dependent receptor, beta-barrel domain"/>
    <property type="match status" value="1"/>
</dbReference>
<keyword evidence="12" id="KW-0732">Signal</keyword>
<dbReference type="PROSITE" id="PS52016">
    <property type="entry name" value="TONB_DEPENDENT_REC_3"/>
    <property type="match status" value="1"/>
</dbReference>
<gene>
    <name evidence="15" type="ORF">SAMN05192542_101622</name>
</gene>
<dbReference type="STRING" id="416943.SAMN05445871_5621"/>
<feature type="domain" description="TonB-dependent receptor-like beta-barrel" evidence="13">
    <location>
        <begin position="267"/>
        <end position="679"/>
    </location>
</feature>
<keyword evidence="6 11" id="KW-0798">TonB box</keyword>
<dbReference type="RefSeq" id="WP_090551828.1">
    <property type="nucleotide sequence ID" value="NZ_FNSR01000003.1"/>
</dbReference>
<evidence type="ECO:0000256" key="10">
    <source>
        <dbReference type="PROSITE-ProRule" id="PRU01360"/>
    </source>
</evidence>
<keyword evidence="7 10" id="KW-0472">Membrane</keyword>
<dbReference type="Pfam" id="PF07715">
    <property type="entry name" value="Plug"/>
    <property type="match status" value="1"/>
</dbReference>
<evidence type="ECO:0000313" key="15">
    <source>
        <dbReference type="EMBL" id="SEK33578.1"/>
    </source>
</evidence>
<dbReference type="SUPFAM" id="SSF56935">
    <property type="entry name" value="Porins"/>
    <property type="match status" value="1"/>
</dbReference>
<sequence length="712" mass="77715">MAFAARRSLSSVSTLNCFAAVAALAFLAAPDCASAQDEPAKPSASSAPDDKTTTLDSIAVSGDWLGSGLENSVKRFPGARTVVDKEEIKASGATSIGEVLRRVPGVQSTDNSGTAGSQISLNIGVRGLTGRYTPRSTVLLDGIPLAVAPYGQPQLSFAPISLGNIESIDVVRSGGTVRYGPQNVGGVINFRTREIPDRSGLTADASVRENIYTAGGGSNTQYNTFLGTQLDNGLGVALLYSGMTGRDWRDGSDERVNDLALKWRFELSPTSELYGKFSYYDVKSRTPGGLTVAQYNADPFQNTRPTDYWQGERKAVDIGYLNTISANQEFEVRAWYNESNRTSALINAAGTQLQYQPRNYNTTGVEPRYTQRFTLGPVQQDVTVGYRYIRERGDDNSYSQTLATGVIGPTSTFDNGTDAHAVYLDDRIALGRWRLTPGIRFEHIESTRRDATLKQTFDTLNNKALPAVSLEYLWNASLTLFTDYSTSFGPVQNLQLNSQSASNPLQPEVAKTVEVGARWASRQIHAEVTAFNMRFDNQIVQVAGVVPATFQNIGATHHQGVETALDYAFADDSVLRGLDAYANFTYTKAIQQSGATAGLDVPFYSRLTDTMGLRYETHGWTFNLSTTHQSSQYSDVQNTVAEPANASTGKVPGFRIWDVQANWKIPGWKGSDLTLGINNFTDKRYFTRNVDGNAGRMVGAPRMVYVQGHFVY</sequence>
<dbReference type="InterPro" id="IPR012910">
    <property type="entry name" value="Plug_dom"/>
</dbReference>
<evidence type="ECO:0000256" key="2">
    <source>
        <dbReference type="ARBA" id="ARBA00009810"/>
    </source>
</evidence>
<keyword evidence="9 10" id="KW-0998">Cell outer membrane</keyword>
<proteinExistence type="inferred from homology"/>
<evidence type="ECO:0000256" key="8">
    <source>
        <dbReference type="ARBA" id="ARBA00023170"/>
    </source>
</evidence>
<evidence type="ECO:0000259" key="14">
    <source>
        <dbReference type="Pfam" id="PF07715"/>
    </source>
</evidence>
<name>A0A1H7G619_9BURK</name>
<dbReference type="InterPro" id="IPR037066">
    <property type="entry name" value="Plug_dom_sf"/>
</dbReference>
<keyword evidence="4 10" id="KW-1134">Transmembrane beta strand</keyword>
<evidence type="ECO:0000256" key="7">
    <source>
        <dbReference type="ARBA" id="ARBA00023136"/>
    </source>
</evidence>
<evidence type="ECO:0000256" key="12">
    <source>
        <dbReference type="SAM" id="SignalP"/>
    </source>
</evidence>
<evidence type="ECO:0000256" key="3">
    <source>
        <dbReference type="ARBA" id="ARBA00022448"/>
    </source>
</evidence>
<evidence type="ECO:0000256" key="9">
    <source>
        <dbReference type="ARBA" id="ARBA00023237"/>
    </source>
</evidence>
<dbReference type="Pfam" id="PF00593">
    <property type="entry name" value="TonB_dep_Rec_b-barrel"/>
    <property type="match status" value="1"/>
</dbReference>
<dbReference type="GO" id="GO:0009279">
    <property type="term" value="C:cell outer membrane"/>
    <property type="evidence" value="ECO:0007669"/>
    <property type="project" value="UniProtKB-SubCell"/>
</dbReference>
<dbReference type="PANTHER" id="PTHR30442:SF0">
    <property type="entry name" value="FE(3+) DICITRATE TRANSPORT PROTEIN FECA"/>
    <property type="match status" value="1"/>
</dbReference>
<feature type="signal peptide" evidence="12">
    <location>
        <begin position="1"/>
        <end position="35"/>
    </location>
</feature>
<keyword evidence="16" id="KW-1185">Reference proteome</keyword>
<dbReference type="GO" id="GO:0038023">
    <property type="term" value="F:signaling receptor activity"/>
    <property type="evidence" value="ECO:0007669"/>
    <property type="project" value="InterPro"/>
</dbReference>
<feature type="chain" id="PRO_5030028913" evidence="12">
    <location>
        <begin position="36"/>
        <end position="712"/>
    </location>
</feature>
<dbReference type="InterPro" id="IPR039426">
    <property type="entry name" value="TonB-dep_rcpt-like"/>
</dbReference>
<evidence type="ECO:0000256" key="5">
    <source>
        <dbReference type="ARBA" id="ARBA00022692"/>
    </source>
</evidence>
<dbReference type="GO" id="GO:0015891">
    <property type="term" value="P:siderophore transport"/>
    <property type="evidence" value="ECO:0007669"/>
    <property type="project" value="InterPro"/>
</dbReference>
<protein>
    <submittedName>
        <fullName evidence="15">Fe(3+) dicitrate transport protein</fullName>
    </submittedName>
</protein>
<dbReference type="InterPro" id="IPR000531">
    <property type="entry name" value="Beta-barrel_TonB"/>
</dbReference>
<evidence type="ECO:0000256" key="1">
    <source>
        <dbReference type="ARBA" id="ARBA00004571"/>
    </source>
</evidence>
<evidence type="ECO:0000256" key="4">
    <source>
        <dbReference type="ARBA" id="ARBA00022452"/>
    </source>
</evidence>
<dbReference type="GO" id="GO:0015343">
    <property type="term" value="F:siderophore-iron transmembrane transporter activity"/>
    <property type="evidence" value="ECO:0007669"/>
    <property type="project" value="InterPro"/>
</dbReference>
<dbReference type="InterPro" id="IPR010105">
    <property type="entry name" value="TonB_sidphr_rcpt"/>
</dbReference>
<keyword evidence="3 10" id="KW-0813">Transport</keyword>
<dbReference type="PANTHER" id="PTHR30442">
    <property type="entry name" value="IRON III DICITRATE TRANSPORT PROTEIN FECA"/>
    <property type="match status" value="1"/>
</dbReference>